<sequence>MWICWHRPDCSALQARLGPLITSRLTGVTFEKDHGRFMHLNDLIGQDVKALLLERFPQGYKFVIHGQIVQSCGQAGRFVMSTSGSD</sequence>
<proteinExistence type="predicted"/>
<reference evidence="1" key="1">
    <citation type="submission" date="2013-11" db="EMBL/GenBank/DDBJ databases">
        <title>Genome sequence of the fusiform rust pathogen reveals effectors for host alternation and coevolution with pine.</title>
        <authorList>
            <consortium name="DOE Joint Genome Institute"/>
            <person name="Smith K."/>
            <person name="Pendleton A."/>
            <person name="Kubisiak T."/>
            <person name="Anderson C."/>
            <person name="Salamov A."/>
            <person name="Aerts A."/>
            <person name="Riley R."/>
            <person name="Clum A."/>
            <person name="Lindquist E."/>
            <person name="Ence D."/>
            <person name="Campbell M."/>
            <person name="Kronenberg Z."/>
            <person name="Feau N."/>
            <person name="Dhillon B."/>
            <person name="Hamelin R."/>
            <person name="Burleigh J."/>
            <person name="Smith J."/>
            <person name="Yandell M."/>
            <person name="Nelson C."/>
            <person name="Grigoriev I."/>
            <person name="Davis J."/>
        </authorList>
    </citation>
    <scope>NUCLEOTIDE SEQUENCE</scope>
    <source>
        <strain evidence="1">G11</strain>
    </source>
</reference>
<accession>A0A9P6NMH5</accession>
<dbReference type="Proteomes" id="UP000886653">
    <property type="component" value="Unassembled WGS sequence"/>
</dbReference>
<dbReference type="OrthoDB" id="2502704at2759"/>
<protein>
    <submittedName>
        <fullName evidence="1">Uncharacterized protein</fullName>
    </submittedName>
</protein>
<evidence type="ECO:0000313" key="2">
    <source>
        <dbReference type="Proteomes" id="UP000886653"/>
    </source>
</evidence>
<dbReference type="EMBL" id="MU167255">
    <property type="protein sequence ID" value="KAG0146854.1"/>
    <property type="molecule type" value="Genomic_DNA"/>
</dbReference>
<evidence type="ECO:0000313" key="1">
    <source>
        <dbReference type="EMBL" id="KAG0146854.1"/>
    </source>
</evidence>
<dbReference type="AlphaFoldDB" id="A0A9P6NMH5"/>
<keyword evidence="2" id="KW-1185">Reference proteome</keyword>
<organism evidence="1 2">
    <name type="scientific">Cronartium quercuum f. sp. fusiforme G11</name>
    <dbReference type="NCBI Taxonomy" id="708437"/>
    <lineage>
        <taxon>Eukaryota</taxon>
        <taxon>Fungi</taxon>
        <taxon>Dikarya</taxon>
        <taxon>Basidiomycota</taxon>
        <taxon>Pucciniomycotina</taxon>
        <taxon>Pucciniomycetes</taxon>
        <taxon>Pucciniales</taxon>
        <taxon>Coleosporiaceae</taxon>
        <taxon>Cronartium</taxon>
    </lineage>
</organism>
<gene>
    <name evidence="1" type="ORF">CROQUDRAFT_43764</name>
</gene>
<name>A0A9P6NMH5_9BASI</name>
<comment type="caution">
    <text evidence="1">The sequence shown here is derived from an EMBL/GenBank/DDBJ whole genome shotgun (WGS) entry which is preliminary data.</text>
</comment>
<dbReference type="CDD" id="cd21449">
    <property type="entry name" value="DLC-like_SF"/>
    <property type="match status" value="1"/>
</dbReference>